<dbReference type="RefSeq" id="WP_181732987.1">
    <property type="nucleotide sequence ID" value="NZ_JACEIR010000015.1"/>
</dbReference>
<keyword evidence="2" id="KW-1185">Reference proteome</keyword>
<evidence type="ECO:0000313" key="2">
    <source>
        <dbReference type="Proteomes" id="UP000633619"/>
    </source>
</evidence>
<gene>
    <name evidence="1" type="ORF">I8U20_13575</name>
</gene>
<reference evidence="1 2" key="1">
    <citation type="submission" date="2020-12" db="EMBL/GenBank/DDBJ databases">
        <title>WGS of Thermoactinomyces spp.</title>
        <authorList>
            <person name="Cheng K."/>
        </authorList>
    </citation>
    <scope>NUCLEOTIDE SEQUENCE [LARGE SCALE GENOMIC DNA]</scope>
    <source>
        <strain evidence="2">CICC 10671\DSM 43846</strain>
    </source>
</reference>
<dbReference type="AlphaFoldDB" id="A0A8I1AEH8"/>
<accession>A0A8I1AEH8</accession>
<dbReference type="Proteomes" id="UP000633619">
    <property type="component" value="Unassembled WGS sequence"/>
</dbReference>
<name>A0A8I1AEH8_THEIN</name>
<protein>
    <submittedName>
        <fullName evidence="1">Uncharacterized protein</fullName>
    </submittedName>
</protein>
<dbReference type="EMBL" id="JAECVW010000013">
    <property type="protein sequence ID" value="MBH8596332.1"/>
    <property type="molecule type" value="Genomic_DNA"/>
</dbReference>
<organism evidence="1 2">
    <name type="scientific">Thermoactinomyces intermedius</name>
    <dbReference type="NCBI Taxonomy" id="2024"/>
    <lineage>
        <taxon>Bacteria</taxon>
        <taxon>Bacillati</taxon>
        <taxon>Bacillota</taxon>
        <taxon>Bacilli</taxon>
        <taxon>Bacillales</taxon>
        <taxon>Thermoactinomycetaceae</taxon>
        <taxon>Thermoactinomyces</taxon>
    </lineage>
</organism>
<evidence type="ECO:0000313" key="1">
    <source>
        <dbReference type="EMBL" id="MBH8596332.1"/>
    </source>
</evidence>
<sequence>MFYLKIETEKNGEIKTHEYPAGFETEESANEYIKSLIRLFPKKHESSRFFISTDKSNWKEVQVEV</sequence>
<comment type="caution">
    <text evidence="1">The sequence shown here is derived from an EMBL/GenBank/DDBJ whole genome shotgun (WGS) entry which is preliminary data.</text>
</comment>
<proteinExistence type="predicted"/>